<dbReference type="OrthoDB" id="5459344at2"/>
<reference evidence="3" key="1">
    <citation type="submission" date="2019-01" db="EMBL/GenBank/DDBJ databases">
        <title>Gri0909 isolated from a small marine red alga.</title>
        <authorList>
            <person name="Kim J."/>
            <person name="Jeong S.E."/>
            <person name="Jeon C.O."/>
        </authorList>
    </citation>
    <scope>NUCLEOTIDE SEQUENCE [LARGE SCALE GENOMIC DNA]</scope>
    <source>
        <strain evidence="3">Gri0909</strain>
    </source>
</reference>
<proteinExistence type="predicted"/>
<organism evidence="2 3">
    <name type="scientific">Hwanghaeella grinnelliae</name>
    <dbReference type="NCBI Taxonomy" id="2500179"/>
    <lineage>
        <taxon>Bacteria</taxon>
        <taxon>Pseudomonadati</taxon>
        <taxon>Pseudomonadota</taxon>
        <taxon>Alphaproteobacteria</taxon>
        <taxon>Rhodospirillales</taxon>
        <taxon>Rhodospirillaceae</taxon>
        <taxon>Hwanghaeella</taxon>
    </lineage>
</organism>
<dbReference type="Pfam" id="PF04391">
    <property type="entry name" value="DUF533"/>
    <property type="match status" value="1"/>
</dbReference>
<dbReference type="RefSeq" id="WP_127764873.1">
    <property type="nucleotide sequence ID" value="NZ_SADE01000001.1"/>
</dbReference>
<accession>A0A437QYF1</accession>
<comment type="caution">
    <text evidence="2">The sequence shown here is derived from an EMBL/GenBank/DDBJ whole genome shotgun (WGS) entry which is preliminary data.</text>
</comment>
<sequence>MNVNAILNNVMGTAGAGIDKAVQGARSGGMPSGLLGGAAAGGLAALLLSNKKARKMGGKALTYGGMAAIGGLAYKAWRDHKEDQTRTQPAQRSAHAAAIYQQTAANTPAPPAGSIFDLANQPSTSQGEDMRLVVIRAMISAAKADGHIDADERTRIEGQIKALQIGQDEQQFLIDQLNAPSDPIAIARLSGSLEQATEIYAASALAVDVDTPEERRYLERLADGLHLPEDLRQRLDEETAIR</sequence>
<keyword evidence="1" id="KW-1133">Transmembrane helix</keyword>
<dbReference type="CDD" id="cd07178">
    <property type="entry name" value="terB_like_YebE"/>
    <property type="match status" value="1"/>
</dbReference>
<dbReference type="InterPro" id="IPR007486">
    <property type="entry name" value="YebE"/>
</dbReference>
<dbReference type="SUPFAM" id="SSF158682">
    <property type="entry name" value="TerB-like"/>
    <property type="match status" value="1"/>
</dbReference>
<dbReference type="InterPro" id="IPR029024">
    <property type="entry name" value="TerB-like"/>
</dbReference>
<gene>
    <name evidence="2" type="ORF">EOI86_09815</name>
</gene>
<keyword evidence="1" id="KW-0472">Membrane</keyword>
<name>A0A437QYF1_9PROT</name>
<keyword evidence="3" id="KW-1185">Reference proteome</keyword>
<dbReference type="EMBL" id="SADE01000001">
    <property type="protein sequence ID" value="RVU39502.1"/>
    <property type="molecule type" value="Genomic_DNA"/>
</dbReference>
<protein>
    <submittedName>
        <fullName evidence="2">Tellurite resistance TerB family protein</fullName>
    </submittedName>
</protein>
<evidence type="ECO:0000313" key="3">
    <source>
        <dbReference type="Proteomes" id="UP000287447"/>
    </source>
</evidence>
<evidence type="ECO:0000313" key="2">
    <source>
        <dbReference type="EMBL" id="RVU39502.1"/>
    </source>
</evidence>
<dbReference type="Proteomes" id="UP000287447">
    <property type="component" value="Unassembled WGS sequence"/>
</dbReference>
<evidence type="ECO:0000256" key="1">
    <source>
        <dbReference type="SAM" id="Phobius"/>
    </source>
</evidence>
<feature type="transmembrane region" description="Helical" evidence="1">
    <location>
        <begin position="29"/>
        <end position="48"/>
    </location>
</feature>
<keyword evidence="1" id="KW-0812">Transmembrane</keyword>
<dbReference type="AlphaFoldDB" id="A0A437QYF1"/>
<dbReference type="Gene3D" id="1.10.3680.10">
    <property type="entry name" value="TerB-like"/>
    <property type="match status" value="1"/>
</dbReference>